<name>A0A135LUT4_PENPA</name>
<comment type="caution">
    <text evidence="1">The sequence shown here is derived from an EMBL/GenBank/DDBJ whole genome shotgun (WGS) entry which is preliminary data.</text>
</comment>
<reference evidence="1 2" key="1">
    <citation type="journal article" date="2016" name="BMC Genomics">
        <title>Genome sequencing and secondary metabolism of the postharvest pathogen Penicillium griseofulvum.</title>
        <authorList>
            <person name="Banani H."/>
            <person name="Marcet-Houben M."/>
            <person name="Ballester A.R."/>
            <person name="Abbruscato P."/>
            <person name="Gonzalez-Candelas L."/>
            <person name="Gabaldon T."/>
            <person name="Spadaro D."/>
        </authorList>
    </citation>
    <scope>NUCLEOTIDE SEQUENCE [LARGE SCALE GENOMIC DNA]</scope>
    <source>
        <strain evidence="1 2">PG3</strain>
    </source>
</reference>
<dbReference type="GeneID" id="63710997"/>
<proteinExistence type="predicted"/>
<gene>
    <name evidence="1" type="ORF">PGRI_079830</name>
</gene>
<evidence type="ECO:0000313" key="1">
    <source>
        <dbReference type="EMBL" id="KXG52727.1"/>
    </source>
</evidence>
<sequence>MSEKVRVRVIYEDPEVFFENGRKIEEIIETDTGHPVIQTKSLPPFIVPQELTQDAIAKLKAITGIRVDELPKEDE</sequence>
<dbReference type="OrthoDB" id="3434980at2759"/>
<accession>A0A135LUT4</accession>
<protein>
    <submittedName>
        <fullName evidence="1">Uncharacterized protein</fullName>
    </submittedName>
</protein>
<dbReference type="EMBL" id="LHQR01000020">
    <property type="protein sequence ID" value="KXG52727.1"/>
    <property type="molecule type" value="Genomic_DNA"/>
</dbReference>
<organism evidence="1 2">
    <name type="scientific">Penicillium patulum</name>
    <name type="common">Penicillium griseofulvum</name>
    <dbReference type="NCBI Taxonomy" id="5078"/>
    <lineage>
        <taxon>Eukaryota</taxon>
        <taxon>Fungi</taxon>
        <taxon>Dikarya</taxon>
        <taxon>Ascomycota</taxon>
        <taxon>Pezizomycotina</taxon>
        <taxon>Eurotiomycetes</taxon>
        <taxon>Eurotiomycetidae</taxon>
        <taxon>Eurotiales</taxon>
        <taxon>Aspergillaceae</taxon>
        <taxon>Penicillium</taxon>
    </lineage>
</organism>
<dbReference type="Proteomes" id="UP000070168">
    <property type="component" value="Unassembled WGS sequence"/>
</dbReference>
<dbReference type="AlphaFoldDB" id="A0A135LUT4"/>
<keyword evidence="2" id="KW-1185">Reference proteome</keyword>
<dbReference type="RefSeq" id="XP_040651262.1">
    <property type="nucleotide sequence ID" value="XM_040795697.1"/>
</dbReference>
<evidence type="ECO:0000313" key="2">
    <source>
        <dbReference type="Proteomes" id="UP000070168"/>
    </source>
</evidence>